<reference evidence="1" key="1">
    <citation type="submission" date="2014-11" db="EMBL/GenBank/DDBJ databases">
        <authorList>
            <person name="Amaro Gonzalez C."/>
        </authorList>
    </citation>
    <scope>NUCLEOTIDE SEQUENCE</scope>
</reference>
<dbReference type="AlphaFoldDB" id="A0A0E9T037"/>
<dbReference type="EMBL" id="GBXM01061715">
    <property type="protein sequence ID" value="JAH46862.1"/>
    <property type="molecule type" value="Transcribed_RNA"/>
</dbReference>
<proteinExistence type="predicted"/>
<accession>A0A0E9T037</accession>
<protein>
    <submittedName>
        <fullName evidence="1">Uncharacterized protein</fullName>
    </submittedName>
</protein>
<sequence>MQSCEESFKIQPTRMMCLFKCLRLVNDFTRTGKLIFKRY</sequence>
<organism evidence="1">
    <name type="scientific">Anguilla anguilla</name>
    <name type="common">European freshwater eel</name>
    <name type="synonym">Muraena anguilla</name>
    <dbReference type="NCBI Taxonomy" id="7936"/>
    <lineage>
        <taxon>Eukaryota</taxon>
        <taxon>Metazoa</taxon>
        <taxon>Chordata</taxon>
        <taxon>Craniata</taxon>
        <taxon>Vertebrata</taxon>
        <taxon>Euteleostomi</taxon>
        <taxon>Actinopterygii</taxon>
        <taxon>Neopterygii</taxon>
        <taxon>Teleostei</taxon>
        <taxon>Anguilliformes</taxon>
        <taxon>Anguillidae</taxon>
        <taxon>Anguilla</taxon>
    </lineage>
</organism>
<evidence type="ECO:0000313" key="1">
    <source>
        <dbReference type="EMBL" id="JAH46862.1"/>
    </source>
</evidence>
<reference evidence="1" key="2">
    <citation type="journal article" date="2015" name="Fish Shellfish Immunol.">
        <title>Early steps in the European eel (Anguilla anguilla)-Vibrio vulnificus interaction in the gills: Role of the RtxA13 toxin.</title>
        <authorList>
            <person name="Callol A."/>
            <person name="Pajuelo D."/>
            <person name="Ebbesson L."/>
            <person name="Teles M."/>
            <person name="MacKenzie S."/>
            <person name="Amaro C."/>
        </authorList>
    </citation>
    <scope>NUCLEOTIDE SEQUENCE</scope>
</reference>
<name>A0A0E9T037_ANGAN</name>